<reference evidence="10 11" key="1">
    <citation type="submission" date="2020-08" db="EMBL/GenBank/DDBJ databases">
        <title>Sequencing the genomes of 1000 actinobacteria strains.</title>
        <authorList>
            <person name="Klenk H.-P."/>
        </authorList>
    </citation>
    <scope>NUCLEOTIDE SEQUENCE [LARGE SCALE GENOMIC DNA]</scope>
    <source>
        <strain evidence="10 11">DSM 45823</strain>
    </source>
</reference>
<comment type="similarity">
    <text evidence="6">Belongs to the glucose-6-phosphate dehydrogenase family.</text>
</comment>
<feature type="active site" description="Proton acceptor" evidence="6">
    <location>
        <position position="226"/>
    </location>
</feature>
<dbReference type="Gene3D" id="3.30.360.10">
    <property type="entry name" value="Dihydrodipicolinate Reductase, domain 2"/>
    <property type="match status" value="1"/>
</dbReference>
<dbReference type="PANTHER" id="PTHR23429">
    <property type="entry name" value="GLUCOSE-6-PHOSPHATE 1-DEHYDROGENASE G6PD"/>
    <property type="match status" value="1"/>
</dbReference>
<dbReference type="PRINTS" id="PR00079">
    <property type="entry name" value="G6PDHDRGNASE"/>
</dbReference>
<dbReference type="NCBIfam" id="NF009492">
    <property type="entry name" value="PRK12853.1-3"/>
    <property type="match status" value="1"/>
</dbReference>
<comment type="caution">
    <text evidence="6">Lacks conserved residue(s) required for the propagation of feature annotation.</text>
</comment>
<evidence type="ECO:0000256" key="7">
    <source>
        <dbReference type="SAM" id="MobiDB-lite"/>
    </source>
</evidence>
<dbReference type="SUPFAM" id="SSF51735">
    <property type="entry name" value="NAD(P)-binding Rossmann-fold domains"/>
    <property type="match status" value="1"/>
</dbReference>
<dbReference type="GO" id="GO:0009051">
    <property type="term" value="P:pentose-phosphate shunt, oxidative branch"/>
    <property type="evidence" value="ECO:0007669"/>
    <property type="project" value="TreeGrafter"/>
</dbReference>
<evidence type="ECO:0000313" key="11">
    <source>
        <dbReference type="Proteomes" id="UP000539313"/>
    </source>
</evidence>
<dbReference type="GO" id="GO:0006006">
    <property type="term" value="P:glucose metabolic process"/>
    <property type="evidence" value="ECO:0007669"/>
    <property type="project" value="UniProtKB-KW"/>
</dbReference>
<dbReference type="GO" id="GO:0005829">
    <property type="term" value="C:cytosol"/>
    <property type="evidence" value="ECO:0007669"/>
    <property type="project" value="TreeGrafter"/>
</dbReference>
<evidence type="ECO:0000256" key="4">
    <source>
        <dbReference type="ARBA" id="ARBA00023002"/>
    </source>
</evidence>
<dbReference type="UniPathway" id="UPA00115">
    <property type="reaction ID" value="UER00408"/>
</dbReference>
<evidence type="ECO:0000313" key="10">
    <source>
        <dbReference type="EMBL" id="MBA9002994.1"/>
    </source>
</evidence>
<keyword evidence="11" id="KW-1185">Reference proteome</keyword>
<sequence>MINRLVVFGATGDLNARYLLPGLAALRAAGHLADGFQLTCADRTGWSDEEFRSWTAGQLDRHGHSCPADARTWIADTVRYRQADATDTADLASLIAGDGPVALYLALPPVVFPGTVTALRGADLPPGSRIVLEKPFGEDLDSAQELNRLLSEVVPEQAVFRVDHFLAMTTVQNLLGSRLANRVLEPLWNSAHIAEIEIVWDESLALEGRAGYYDGVGALKDMVQNHLLQVLCLVAMEPPLSLGERDLRDRKIDVLRSVRPLTEEDVLRHTRRARYLAGRLGEREIPAYADEDGVDPRRRTETFAEVELHLENWRWSGTTFRLRSGKALKDDRKEVAVHFRPVPHLPFGHTGEALPNVLRFGLDPENMTLGLTGIGSGARTLTPLTLTAQMEAPDLPAYGRLLLDVLHGNAALSIRGDEAEEAWRVLAPVMSAWSGDRVPLQEYPAGSHGPAPESGKDPR</sequence>
<dbReference type="InterPro" id="IPR022675">
    <property type="entry name" value="G6P_DH_C"/>
</dbReference>
<feature type="region of interest" description="Disordered" evidence="7">
    <location>
        <begin position="440"/>
        <end position="459"/>
    </location>
</feature>
<keyword evidence="2 6" id="KW-0313">Glucose metabolism</keyword>
<feature type="binding site" evidence="6">
    <location>
        <position position="43"/>
    </location>
    <ligand>
        <name>NADP(+)</name>
        <dbReference type="ChEBI" id="CHEBI:58349"/>
    </ligand>
</feature>
<comment type="function">
    <text evidence="6">Catalyzes the oxidation of glucose 6-phosphate to 6-phosphogluconolactone.</text>
</comment>
<dbReference type="GO" id="GO:0004345">
    <property type="term" value="F:glucose-6-phosphate dehydrogenase activity"/>
    <property type="evidence" value="ECO:0007669"/>
    <property type="project" value="UniProtKB-UniRule"/>
</dbReference>
<dbReference type="InterPro" id="IPR036291">
    <property type="entry name" value="NAD(P)-bd_dom_sf"/>
</dbReference>
<comment type="catalytic activity">
    <reaction evidence="6">
        <text>D-glucose 6-phosphate + NADP(+) = 6-phospho-D-glucono-1,5-lactone + NADPH + H(+)</text>
        <dbReference type="Rhea" id="RHEA:15841"/>
        <dbReference type="ChEBI" id="CHEBI:15378"/>
        <dbReference type="ChEBI" id="CHEBI:57783"/>
        <dbReference type="ChEBI" id="CHEBI:57955"/>
        <dbReference type="ChEBI" id="CHEBI:58349"/>
        <dbReference type="ChEBI" id="CHEBI:61548"/>
        <dbReference type="EC" id="1.1.1.49"/>
    </reaction>
</comment>
<dbReference type="PANTHER" id="PTHR23429:SF0">
    <property type="entry name" value="GLUCOSE-6-PHOSPHATE 1-DEHYDROGENASE"/>
    <property type="match status" value="1"/>
</dbReference>
<feature type="domain" description="Glucose-6-phosphate dehydrogenase NAD-binding" evidence="8">
    <location>
        <begin position="6"/>
        <end position="173"/>
    </location>
</feature>
<dbReference type="Proteomes" id="UP000539313">
    <property type="component" value="Unassembled WGS sequence"/>
</dbReference>
<feature type="binding site" evidence="6">
    <location>
        <position position="164"/>
    </location>
    <ligand>
        <name>substrate</name>
    </ligand>
</feature>
<dbReference type="PIRSF" id="PIRSF000110">
    <property type="entry name" value="G6PD"/>
    <property type="match status" value="1"/>
</dbReference>
<dbReference type="Pfam" id="PF02781">
    <property type="entry name" value="G6PD_C"/>
    <property type="match status" value="1"/>
</dbReference>
<feature type="domain" description="Glucose-6-phosphate dehydrogenase C-terminal" evidence="9">
    <location>
        <begin position="178"/>
        <end position="451"/>
    </location>
</feature>
<dbReference type="InterPro" id="IPR022674">
    <property type="entry name" value="G6P_DH_NAD-bd"/>
</dbReference>
<dbReference type="EMBL" id="JACJII010000001">
    <property type="protein sequence ID" value="MBA9002994.1"/>
    <property type="molecule type" value="Genomic_DNA"/>
</dbReference>
<feature type="binding site" evidence="6">
    <location>
        <position position="326"/>
    </location>
    <ligand>
        <name>substrate</name>
    </ligand>
</feature>
<dbReference type="GO" id="GO:0050661">
    <property type="term" value="F:NADP binding"/>
    <property type="evidence" value="ECO:0007669"/>
    <property type="project" value="UniProtKB-UniRule"/>
</dbReference>
<dbReference type="HAMAP" id="MF_00966">
    <property type="entry name" value="G6PD"/>
    <property type="match status" value="1"/>
</dbReference>
<evidence type="ECO:0000256" key="5">
    <source>
        <dbReference type="ARBA" id="ARBA00023277"/>
    </source>
</evidence>
<evidence type="ECO:0000256" key="3">
    <source>
        <dbReference type="ARBA" id="ARBA00022857"/>
    </source>
</evidence>
<keyword evidence="3 6" id="KW-0521">NADP</keyword>
<dbReference type="Gene3D" id="3.40.50.720">
    <property type="entry name" value="NAD(P)-binding Rossmann-like Domain"/>
    <property type="match status" value="1"/>
</dbReference>
<dbReference type="Pfam" id="PF00479">
    <property type="entry name" value="G6PD_N"/>
    <property type="match status" value="1"/>
</dbReference>
<accession>A0A7W3MW34</accession>
<evidence type="ECO:0000259" key="8">
    <source>
        <dbReference type="Pfam" id="PF00479"/>
    </source>
</evidence>
<comment type="caution">
    <text evidence="10">The sequence shown here is derived from an EMBL/GenBank/DDBJ whole genome shotgun (WGS) entry which is preliminary data.</text>
</comment>
<dbReference type="SUPFAM" id="SSF55347">
    <property type="entry name" value="Glyceraldehyde-3-phosphate dehydrogenase-like, C-terminal domain"/>
    <property type="match status" value="1"/>
</dbReference>
<protein>
    <recommendedName>
        <fullName evidence="6">Glucose-6-phosphate 1-dehydrogenase</fullName>
        <shortName evidence="6">G6PD</shortName>
        <ecNumber evidence="6">1.1.1.49</ecNumber>
    </recommendedName>
</protein>
<dbReference type="EC" id="1.1.1.49" evidence="6"/>
<dbReference type="AlphaFoldDB" id="A0A7W3MW34"/>
<dbReference type="InterPro" id="IPR001282">
    <property type="entry name" value="G6P_DH"/>
</dbReference>
<evidence type="ECO:0000256" key="2">
    <source>
        <dbReference type="ARBA" id="ARBA00022526"/>
    </source>
</evidence>
<evidence type="ECO:0000259" key="9">
    <source>
        <dbReference type="Pfam" id="PF02781"/>
    </source>
</evidence>
<dbReference type="RefSeq" id="WP_182704885.1">
    <property type="nucleotide sequence ID" value="NZ_JACJII010000001.1"/>
</dbReference>
<keyword evidence="4 6" id="KW-0560">Oxidoreductase</keyword>
<gene>
    <name evidence="6" type="primary">zwf</name>
    <name evidence="10" type="ORF">HNR21_001876</name>
</gene>
<feature type="binding site" evidence="6">
    <location>
        <position position="221"/>
    </location>
    <ligand>
        <name>substrate</name>
    </ligand>
</feature>
<comment type="pathway">
    <text evidence="1 6">Carbohydrate degradation; pentose phosphate pathway; D-ribulose 5-phosphate from D-glucose 6-phosphate (oxidative stage): step 1/3.</text>
</comment>
<organism evidence="10 11">
    <name type="scientific">Thermomonospora cellulosilytica</name>
    <dbReference type="NCBI Taxonomy" id="1411118"/>
    <lineage>
        <taxon>Bacteria</taxon>
        <taxon>Bacillati</taxon>
        <taxon>Actinomycetota</taxon>
        <taxon>Actinomycetes</taxon>
        <taxon>Streptosporangiales</taxon>
        <taxon>Thermomonosporaceae</taxon>
        <taxon>Thermomonospora</taxon>
    </lineage>
</organism>
<feature type="binding site" evidence="6">
    <location>
        <position position="134"/>
    </location>
    <ligand>
        <name>NADP(+)</name>
        <dbReference type="ChEBI" id="CHEBI:58349"/>
    </ligand>
</feature>
<keyword evidence="5 6" id="KW-0119">Carbohydrate metabolism</keyword>
<evidence type="ECO:0000256" key="1">
    <source>
        <dbReference type="ARBA" id="ARBA00004937"/>
    </source>
</evidence>
<feature type="binding site" evidence="6">
    <location>
        <position position="202"/>
    </location>
    <ligand>
        <name>substrate</name>
    </ligand>
</feature>
<name>A0A7W3MW34_9ACTN</name>
<proteinExistence type="inferred from homology"/>
<evidence type="ECO:0000256" key="6">
    <source>
        <dbReference type="HAMAP-Rule" id="MF_00966"/>
    </source>
</evidence>